<evidence type="ECO:0000256" key="1">
    <source>
        <dbReference type="SAM" id="MobiDB-lite"/>
    </source>
</evidence>
<comment type="caution">
    <text evidence="2">The sequence shown here is derived from an EMBL/GenBank/DDBJ whole genome shotgun (WGS) entry which is preliminary data.</text>
</comment>
<dbReference type="SUPFAM" id="SSF56112">
    <property type="entry name" value="Protein kinase-like (PK-like)"/>
    <property type="match status" value="1"/>
</dbReference>
<proteinExistence type="predicted"/>
<name>A0A4R0J5N0_9ACTN</name>
<feature type="compositionally biased region" description="Low complexity" evidence="1">
    <location>
        <begin position="15"/>
        <end position="44"/>
    </location>
</feature>
<dbReference type="Pfam" id="PF03881">
    <property type="entry name" value="Fructosamin_kin"/>
    <property type="match status" value="1"/>
</dbReference>
<dbReference type="GO" id="GO:0016740">
    <property type="term" value="F:transferase activity"/>
    <property type="evidence" value="ECO:0007669"/>
    <property type="project" value="UniProtKB-KW"/>
</dbReference>
<sequence>MIRPLSGSSRRARSRSSVDLPSPLRPTTPTRSPRPTPRLTESSSVRVPKPFETASRLTKLGAAITRPRVADRSARARIVHVLNPAWLDGLSLGDAVSAAPVDGGYASKTYRVSTTLGRSVIVKTHEDVPVDLYPLEADGLEALRGAFTIPDVLRVTPKFIVLSDLGTSAPSPTYWEDAGRALARQHQRTADKFGYHHDNYLGVLPQRNPWTDDGHAFFAQHRLLRYLEFPTCYNALEEADRRALERLVHRLPDLIPAQPASLLHGDLWFGNLLPAQDGSPALIDPAVSYGWPETELATFLTYGRVGDAFLGAYQDLHPLTPGWQTRFPILHLREQLCVLAHAHSGLTTVTEIRTTLKPFRTSQT</sequence>
<evidence type="ECO:0000313" key="3">
    <source>
        <dbReference type="Proteomes" id="UP000293342"/>
    </source>
</evidence>
<protein>
    <submittedName>
        <fullName evidence="2">Aminoglycoside phosphotransferase</fullName>
    </submittedName>
</protein>
<dbReference type="InterPro" id="IPR016477">
    <property type="entry name" value="Fructo-/Ketosamine-3-kinase"/>
</dbReference>
<gene>
    <name evidence="2" type="ORF">E0H75_40995</name>
</gene>
<dbReference type="PANTHER" id="PTHR12149">
    <property type="entry name" value="FRUCTOSAMINE 3 KINASE-RELATED PROTEIN"/>
    <property type="match status" value="1"/>
</dbReference>
<dbReference type="InterPro" id="IPR011009">
    <property type="entry name" value="Kinase-like_dom_sf"/>
</dbReference>
<dbReference type="OrthoDB" id="5291879at2"/>
<dbReference type="EMBL" id="SJKD01000016">
    <property type="protein sequence ID" value="TCC36645.1"/>
    <property type="molecule type" value="Genomic_DNA"/>
</dbReference>
<keyword evidence="3" id="KW-1185">Reference proteome</keyword>
<feature type="region of interest" description="Disordered" evidence="1">
    <location>
        <begin position="1"/>
        <end position="48"/>
    </location>
</feature>
<dbReference type="Proteomes" id="UP000293342">
    <property type="component" value="Unassembled WGS sequence"/>
</dbReference>
<keyword evidence="2" id="KW-0808">Transferase</keyword>
<dbReference type="PANTHER" id="PTHR12149:SF8">
    <property type="entry name" value="PROTEIN-RIBULOSAMINE 3-KINASE"/>
    <property type="match status" value="1"/>
</dbReference>
<dbReference type="Gene3D" id="3.90.1200.10">
    <property type="match status" value="1"/>
</dbReference>
<evidence type="ECO:0000313" key="2">
    <source>
        <dbReference type="EMBL" id="TCC36645.1"/>
    </source>
</evidence>
<reference evidence="2 3" key="1">
    <citation type="submission" date="2019-02" db="EMBL/GenBank/DDBJ databases">
        <title>Kribbella capetownensis sp. nov. and Kribbella speibonae sp. nov., isolated from soil.</title>
        <authorList>
            <person name="Curtis S.M."/>
            <person name="Norton I."/>
            <person name="Everest G.J."/>
            <person name="Meyers P.R."/>
        </authorList>
    </citation>
    <scope>NUCLEOTIDE SEQUENCE [LARGE SCALE GENOMIC DNA]</scope>
    <source>
        <strain evidence="2 3">YM53</strain>
    </source>
</reference>
<dbReference type="AlphaFoldDB" id="A0A4R0J5N0"/>
<dbReference type="Gene3D" id="3.30.200.20">
    <property type="entry name" value="Phosphorylase Kinase, domain 1"/>
    <property type="match status" value="1"/>
</dbReference>
<accession>A0A4R0J5N0</accession>
<organism evidence="2 3">
    <name type="scientific">Kribbella capetownensis</name>
    <dbReference type="NCBI Taxonomy" id="1572659"/>
    <lineage>
        <taxon>Bacteria</taxon>
        <taxon>Bacillati</taxon>
        <taxon>Actinomycetota</taxon>
        <taxon>Actinomycetes</taxon>
        <taxon>Propionibacteriales</taxon>
        <taxon>Kribbellaceae</taxon>
        <taxon>Kribbella</taxon>
    </lineage>
</organism>